<reference evidence="1" key="2">
    <citation type="submission" date="2018-05" db="EMBL/GenBank/DDBJ databases">
        <title>OpunRS2 (Oryza punctata Reference Sequence Version 2).</title>
        <authorList>
            <person name="Zhang J."/>
            <person name="Kudrna D."/>
            <person name="Lee S."/>
            <person name="Talag J."/>
            <person name="Welchert J."/>
            <person name="Wing R.A."/>
        </authorList>
    </citation>
    <scope>NUCLEOTIDE SEQUENCE [LARGE SCALE GENOMIC DNA]</scope>
</reference>
<dbReference type="HOGENOM" id="CLU_2376516_0_0_1"/>
<proteinExistence type="predicted"/>
<keyword evidence="2" id="KW-1185">Reference proteome</keyword>
<evidence type="ECO:0000313" key="2">
    <source>
        <dbReference type="Proteomes" id="UP000026962"/>
    </source>
</evidence>
<protein>
    <submittedName>
        <fullName evidence="1">Uncharacterized protein</fullName>
    </submittedName>
</protein>
<sequence>MSAPDPSPRPVYACITHLVDSGLTMYMVAADYLRHRIAQSLRENWLYTDHHDAMRTHPDDLNNGFVEHMVTASLCDGVDAVIDLLAPLPLFVDPN</sequence>
<dbReference type="Proteomes" id="UP000026962">
    <property type="component" value="Chromosome 9"/>
</dbReference>
<organism evidence="1">
    <name type="scientific">Oryza punctata</name>
    <name type="common">Red rice</name>
    <dbReference type="NCBI Taxonomy" id="4537"/>
    <lineage>
        <taxon>Eukaryota</taxon>
        <taxon>Viridiplantae</taxon>
        <taxon>Streptophyta</taxon>
        <taxon>Embryophyta</taxon>
        <taxon>Tracheophyta</taxon>
        <taxon>Spermatophyta</taxon>
        <taxon>Magnoliopsida</taxon>
        <taxon>Liliopsida</taxon>
        <taxon>Poales</taxon>
        <taxon>Poaceae</taxon>
        <taxon>BOP clade</taxon>
        <taxon>Oryzoideae</taxon>
        <taxon>Oryzeae</taxon>
        <taxon>Oryzinae</taxon>
        <taxon>Oryza</taxon>
    </lineage>
</organism>
<dbReference type="EnsemblPlants" id="OPUNC09G03860.1">
    <property type="protein sequence ID" value="OPUNC09G03860.1"/>
    <property type="gene ID" value="OPUNC09G03860"/>
</dbReference>
<reference evidence="1" key="1">
    <citation type="submission" date="2015-04" db="UniProtKB">
        <authorList>
            <consortium name="EnsemblPlants"/>
        </authorList>
    </citation>
    <scope>IDENTIFICATION</scope>
</reference>
<accession>A0A0E0LZG5</accession>
<evidence type="ECO:0000313" key="1">
    <source>
        <dbReference type="EnsemblPlants" id="OPUNC09G03860.1"/>
    </source>
</evidence>
<dbReference type="AlphaFoldDB" id="A0A0E0LZG5"/>
<name>A0A0E0LZG5_ORYPU</name>
<dbReference type="Gramene" id="OPUNC09G03860.1">
    <property type="protein sequence ID" value="OPUNC09G03860.1"/>
    <property type="gene ID" value="OPUNC09G03860"/>
</dbReference>